<organism evidence="2 3">
    <name type="scientific">Moniliophthora roreri</name>
    <name type="common">Frosty pod rot fungus</name>
    <name type="synonym">Monilia roreri</name>
    <dbReference type="NCBI Taxonomy" id="221103"/>
    <lineage>
        <taxon>Eukaryota</taxon>
        <taxon>Fungi</taxon>
        <taxon>Dikarya</taxon>
        <taxon>Basidiomycota</taxon>
        <taxon>Agaricomycotina</taxon>
        <taxon>Agaricomycetes</taxon>
        <taxon>Agaricomycetidae</taxon>
        <taxon>Agaricales</taxon>
        <taxon>Marasmiineae</taxon>
        <taxon>Marasmiaceae</taxon>
        <taxon>Moniliophthora</taxon>
    </lineage>
</organism>
<feature type="region of interest" description="Disordered" evidence="1">
    <location>
        <begin position="81"/>
        <end position="187"/>
    </location>
</feature>
<feature type="compositionally biased region" description="Basic and acidic residues" evidence="1">
    <location>
        <begin position="167"/>
        <end position="186"/>
    </location>
</feature>
<gene>
    <name evidence="2" type="ORF">WG66_8520</name>
</gene>
<feature type="compositionally biased region" description="Basic residues" evidence="1">
    <location>
        <begin position="137"/>
        <end position="151"/>
    </location>
</feature>
<feature type="region of interest" description="Disordered" evidence="1">
    <location>
        <begin position="308"/>
        <end position="332"/>
    </location>
</feature>
<accession>A0A0W0FRJ4</accession>
<feature type="compositionally biased region" description="Low complexity" evidence="1">
    <location>
        <begin position="104"/>
        <end position="132"/>
    </location>
</feature>
<feature type="compositionally biased region" description="Basic and acidic residues" evidence="1">
    <location>
        <begin position="321"/>
        <end position="332"/>
    </location>
</feature>
<dbReference type="Pfam" id="PF14223">
    <property type="entry name" value="Retrotran_gag_2"/>
    <property type="match status" value="1"/>
</dbReference>
<evidence type="ECO:0000313" key="2">
    <source>
        <dbReference type="EMBL" id="KTB38900.1"/>
    </source>
</evidence>
<sequence>MARTAEGQNPDHSANLIRQCVAKLSENNFPVPSNFQAMFLLNSLPKSYEGVKTQMFVSNKGKDLTFDNILPFIKQEYNRRHMDGSPNWNGQKKFCPRNPNPNSGKPNNQNQNAGNKGNKGKQPAQPQQNQQKSDGKKNHKKKSNKKGKGKKPNGAISVMMAEITDLPQKEEPQSPKEEKPSDDGKVPTKCINHFCTSPDKTIYGIFTTGRNRKTWQKILQKAVLVCLPIDEKAYAFLQGDFQLSRTFTILETDKIPPKTPPITQEEVNIGDIFLSESFEHIFGNLPSRRHLMMHKYPNQVRDVIPTETSESAVPRNPINKFENKQPHKSDHGRAMRRWSRFMEAKIQAWILKSQYDPTMIPMPENVKFHIELLNNNPSIDSTLFAYRILWHGTLANGQS</sequence>
<dbReference type="Proteomes" id="UP000054988">
    <property type="component" value="Unassembled WGS sequence"/>
</dbReference>
<dbReference type="EMBL" id="LATX01001720">
    <property type="protein sequence ID" value="KTB38900.1"/>
    <property type="molecule type" value="Genomic_DNA"/>
</dbReference>
<proteinExistence type="predicted"/>
<protein>
    <submittedName>
        <fullName evidence="2">Uncharacterized protein</fullName>
    </submittedName>
</protein>
<comment type="caution">
    <text evidence="2">The sequence shown here is derived from an EMBL/GenBank/DDBJ whole genome shotgun (WGS) entry which is preliminary data.</text>
</comment>
<name>A0A0W0FRJ4_MONRR</name>
<dbReference type="AlphaFoldDB" id="A0A0W0FRJ4"/>
<evidence type="ECO:0000256" key="1">
    <source>
        <dbReference type="SAM" id="MobiDB-lite"/>
    </source>
</evidence>
<reference evidence="2 3" key="1">
    <citation type="submission" date="2015-12" db="EMBL/GenBank/DDBJ databases">
        <title>Draft genome sequence of Moniliophthora roreri, the causal agent of frosty pod rot of cacao.</title>
        <authorList>
            <person name="Aime M.C."/>
            <person name="Diaz-Valderrama J.R."/>
            <person name="Kijpornyongpan T."/>
            <person name="Phillips-Mora W."/>
        </authorList>
    </citation>
    <scope>NUCLEOTIDE SEQUENCE [LARGE SCALE GENOMIC DNA]</scope>
    <source>
        <strain evidence="2 3">MCA 2952</strain>
    </source>
</reference>
<evidence type="ECO:0000313" key="3">
    <source>
        <dbReference type="Proteomes" id="UP000054988"/>
    </source>
</evidence>